<reference evidence="2" key="1">
    <citation type="journal article" date="2019" name="Int. J. Syst. Evol. Microbiol.">
        <title>The Global Catalogue of Microorganisms (GCM) 10K type strain sequencing project: providing services to taxonomists for standard genome sequencing and annotation.</title>
        <authorList>
            <consortium name="The Broad Institute Genomics Platform"/>
            <consortium name="The Broad Institute Genome Sequencing Center for Infectious Disease"/>
            <person name="Wu L."/>
            <person name="Ma J."/>
        </authorList>
    </citation>
    <scope>NUCLEOTIDE SEQUENCE [LARGE SCALE GENOMIC DNA]</scope>
    <source>
        <strain evidence="2">CGMCC 1.13681</strain>
    </source>
</reference>
<comment type="caution">
    <text evidence="1">The sequence shown here is derived from an EMBL/GenBank/DDBJ whole genome shotgun (WGS) entry which is preliminary data.</text>
</comment>
<organism evidence="1 2">
    <name type="scientific">Streptomyces polyrhachis</name>
    <dbReference type="NCBI Taxonomy" id="1282885"/>
    <lineage>
        <taxon>Bacteria</taxon>
        <taxon>Bacillati</taxon>
        <taxon>Actinomycetota</taxon>
        <taxon>Actinomycetes</taxon>
        <taxon>Kitasatosporales</taxon>
        <taxon>Streptomycetaceae</taxon>
        <taxon>Streptomyces</taxon>
    </lineage>
</organism>
<sequence>MEEHYVTAPRWGWIPDPPPGLWQRLNVGFPAVATAGNTGRSAIQRCEECRTAVS</sequence>
<evidence type="ECO:0000313" key="1">
    <source>
        <dbReference type="EMBL" id="MFC7220368.1"/>
    </source>
</evidence>
<keyword evidence="2" id="KW-1185">Reference proteome</keyword>
<proteinExistence type="predicted"/>
<dbReference type="Proteomes" id="UP001596413">
    <property type="component" value="Unassembled WGS sequence"/>
</dbReference>
<name>A0ABW2GLI5_9ACTN</name>
<protein>
    <submittedName>
        <fullName evidence="1">Uncharacterized protein</fullName>
    </submittedName>
</protein>
<dbReference type="RefSeq" id="WP_386416999.1">
    <property type="nucleotide sequence ID" value="NZ_JBHSZO010000033.1"/>
</dbReference>
<gene>
    <name evidence="1" type="ORF">ACFQLX_19690</name>
</gene>
<evidence type="ECO:0000313" key="2">
    <source>
        <dbReference type="Proteomes" id="UP001596413"/>
    </source>
</evidence>
<accession>A0ABW2GLI5</accession>
<dbReference type="EMBL" id="JBHSZO010000033">
    <property type="protein sequence ID" value="MFC7220368.1"/>
    <property type="molecule type" value="Genomic_DNA"/>
</dbReference>